<sequence length="643" mass="69709">MAAALLLVGLPFSASALTFVNTGAYTSPRTAVAGQTVGFTIVPQSPEAVSNVTFTFQVRPYTPGGAISTTAVYTQTVTGQGFAAGEKRRYQPSFTIPANLTTGEYVWTTQATDASGSAVYMNVARIDNMFTFHADAAPAQSYVRGINIMDLGNAAGALPGVMGTNYPKPTLAGMQRLKSRGLDVVRIPFLWERVQPVLNGALNTTYLNYLLDTLEYAHTAGLGVIVDMHNSARYTSGGVTRPFGSAGAPTKAQYADAWRRIATAIRSNPEAYAALYAYDIMNEPHDLPYFEGTYSNPVTFANFESNTEGWLPRDTRDTSVARVVRDNQGSLRITATASAGSGKVLGAGLKADIKRAGLANGPTFQAKVFVPTTTPGSVRARLVLMDSSYVSHFGEPFAVNKGEEVRVYFKPPAAAWTNNRSFTIEFIVDSSDGSAPFVFYVDNVAQGTQSGEQPPPQVWESYSQAAVDALRALGEDKIIMVEGYDYASTDQWPKNHPVKWVNDPKNNIMYHAHFYFDRSGKYESTHANELAAAQRDGYASVGARGVARVKVFSDWVTAQGTRGFLGEFGWPNSVRRPDETAAWNADGELLLSFLDEVGMGATMWTTGTWEGATKPNINNVYQIEPSLIPLSQAQVLERHLGKP</sequence>
<dbReference type="KEGG" id="mbd:MEBOL_000518"/>
<dbReference type="PANTHER" id="PTHR34142">
    <property type="entry name" value="ENDO-BETA-1,4-GLUCANASE A"/>
    <property type="match status" value="1"/>
</dbReference>
<accession>A0A250I7B8</accession>
<evidence type="ECO:0000256" key="1">
    <source>
        <dbReference type="ARBA" id="ARBA00022801"/>
    </source>
</evidence>
<reference evidence="6 7" key="1">
    <citation type="submission" date="2017-06" db="EMBL/GenBank/DDBJ databases">
        <authorList>
            <person name="Kim H.J."/>
            <person name="Triplett B.A."/>
        </authorList>
    </citation>
    <scope>NUCLEOTIDE SEQUENCE [LARGE SCALE GENOMIC DNA]</scope>
    <source>
        <strain evidence="6 7">DSM 14713</strain>
    </source>
</reference>
<dbReference type="GO" id="GO:0004553">
    <property type="term" value="F:hydrolase activity, hydrolyzing O-glycosyl compounds"/>
    <property type="evidence" value="ECO:0007669"/>
    <property type="project" value="InterPro"/>
</dbReference>
<keyword evidence="4" id="KW-0732">Signal</keyword>
<protein>
    <submittedName>
        <fullName evidence="6">Endoglucanase</fullName>
    </submittedName>
</protein>
<evidence type="ECO:0000256" key="4">
    <source>
        <dbReference type="SAM" id="SignalP"/>
    </source>
</evidence>
<evidence type="ECO:0000256" key="2">
    <source>
        <dbReference type="ARBA" id="ARBA00023295"/>
    </source>
</evidence>
<dbReference type="InterPro" id="IPR001547">
    <property type="entry name" value="Glyco_hydro_5"/>
</dbReference>
<keyword evidence="2 3" id="KW-0326">Glycosidase</keyword>
<evidence type="ECO:0000313" key="7">
    <source>
        <dbReference type="Proteomes" id="UP000217289"/>
    </source>
</evidence>
<feature type="chain" id="PRO_5012309682" evidence="4">
    <location>
        <begin position="17"/>
        <end position="643"/>
    </location>
</feature>
<feature type="signal peptide" evidence="4">
    <location>
        <begin position="1"/>
        <end position="16"/>
    </location>
</feature>
<organism evidence="6 7">
    <name type="scientific">Melittangium boletus DSM 14713</name>
    <dbReference type="NCBI Taxonomy" id="1294270"/>
    <lineage>
        <taxon>Bacteria</taxon>
        <taxon>Pseudomonadati</taxon>
        <taxon>Myxococcota</taxon>
        <taxon>Myxococcia</taxon>
        <taxon>Myxococcales</taxon>
        <taxon>Cystobacterineae</taxon>
        <taxon>Archangiaceae</taxon>
        <taxon>Melittangium</taxon>
    </lineage>
</organism>
<feature type="domain" description="Glycoside hydrolase family 5" evidence="5">
    <location>
        <begin position="457"/>
        <end position="606"/>
    </location>
</feature>
<keyword evidence="7" id="KW-1185">Reference proteome</keyword>
<evidence type="ECO:0000259" key="5">
    <source>
        <dbReference type="Pfam" id="PF00150"/>
    </source>
</evidence>
<dbReference type="PANTHER" id="PTHR34142:SF1">
    <property type="entry name" value="GLYCOSIDE HYDROLASE FAMILY 5 DOMAIN-CONTAINING PROTEIN"/>
    <property type="match status" value="1"/>
</dbReference>
<evidence type="ECO:0000313" key="6">
    <source>
        <dbReference type="EMBL" id="ATB27083.1"/>
    </source>
</evidence>
<comment type="similarity">
    <text evidence="3">Belongs to the glycosyl hydrolase 5 (cellulase A) family.</text>
</comment>
<dbReference type="RefSeq" id="WP_170115431.1">
    <property type="nucleotide sequence ID" value="NZ_CP022163.1"/>
</dbReference>
<keyword evidence="1 3" id="KW-0378">Hydrolase</keyword>
<dbReference type="Pfam" id="PF00150">
    <property type="entry name" value="Cellulase"/>
    <property type="match status" value="2"/>
</dbReference>
<dbReference type="Gene3D" id="3.20.20.80">
    <property type="entry name" value="Glycosidases"/>
    <property type="match status" value="2"/>
</dbReference>
<dbReference type="InterPro" id="IPR017853">
    <property type="entry name" value="GH"/>
</dbReference>
<dbReference type="Proteomes" id="UP000217289">
    <property type="component" value="Chromosome"/>
</dbReference>
<dbReference type="GO" id="GO:0009251">
    <property type="term" value="P:glucan catabolic process"/>
    <property type="evidence" value="ECO:0007669"/>
    <property type="project" value="TreeGrafter"/>
</dbReference>
<gene>
    <name evidence="6" type="ORF">MEBOL_000518</name>
</gene>
<dbReference type="EMBL" id="CP022163">
    <property type="protein sequence ID" value="ATB27083.1"/>
    <property type="molecule type" value="Genomic_DNA"/>
</dbReference>
<feature type="domain" description="Glycoside hydrolase family 5" evidence="5">
    <location>
        <begin position="163"/>
        <end position="286"/>
    </location>
</feature>
<name>A0A250I7B8_9BACT</name>
<evidence type="ECO:0000256" key="3">
    <source>
        <dbReference type="RuleBase" id="RU361153"/>
    </source>
</evidence>
<proteinExistence type="inferred from homology"/>
<dbReference type="SUPFAM" id="SSF51445">
    <property type="entry name" value="(Trans)glycosidases"/>
    <property type="match status" value="1"/>
</dbReference>
<dbReference type="AlphaFoldDB" id="A0A250I7B8"/>